<keyword evidence="8 12" id="KW-1133">Transmembrane helix</keyword>
<reference evidence="15 16" key="1">
    <citation type="submission" date="2024-01" db="EMBL/GenBank/DDBJ databases">
        <title>Uliginosibacterium soil sp. nov.</title>
        <authorList>
            <person name="Lv Y."/>
        </authorList>
    </citation>
    <scope>NUCLEOTIDE SEQUENCE [LARGE SCALE GENOMIC DNA]</scope>
    <source>
        <strain evidence="15 16">H3</strain>
    </source>
</reference>
<dbReference type="Gene3D" id="6.10.340.10">
    <property type="match status" value="1"/>
</dbReference>
<dbReference type="InterPro" id="IPR003660">
    <property type="entry name" value="HAMP_dom"/>
</dbReference>
<evidence type="ECO:0000256" key="9">
    <source>
        <dbReference type="ARBA" id="ARBA00023012"/>
    </source>
</evidence>
<dbReference type="PROSITE" id="PS50885">
    <property type="entry name" value="HAMP"/>
    <property type="match status" value="1"/>
</dbReference>
<keyword evidence="15" id="KW-0067">ATP-binding</keyword>
<dbReference type="EC" id="2.7.13.3" evidence="3"/>
<dbReference type="EMBL" id="JAYXHS010000001">
    <property type="protein sequence ID" value="MEC5385506.1"/>
    <property type="molecule type" value="Genomic_DNA"/>
</dbReference>
<evidence type="ECO:0000256" key="5">
    <source>
        <dbReference type="ARBA" id="ARBA00022679"/>
    </source>
</evidence>
<dbReference type="InterPro" id="IPR005467">
    <property type="entry name" value="His_kinase_dom"/>
</dbReference>
<dbReference type="InterPro" id="IPR003594">
    <property type="entry name" value="HATPase_dom"/>
</dbReference>
<evidence type="ECO:0000256" key="7">
    <source>
        <dbReference type="ARBA" id="ARBA00022777"/>
    </source>
</evidence>
<feature type="transmembrane region" description="Helical" evidence="12">
    <location>
        <begin position="97"/>
        <end position="116"/>
    </location>
</feature>
<evidence type="ECO:0000259" key="14">
    <source>
        <dbReference type="PROSITE" id="PS50885"/>
    </source>
</evidence>
<evidence type="ECO:0000313" key="16">
    <source>
        <dbReference type="Proteomes" id="UP001331561"/>
    </source>
</evidence>
<accession>A0ABU6K1U7</accession>
<evidence type="ECO:0000256" key="1">
    <source>
        <dbReference type="ARBA" id="ARBA00000085"/>
    </source>
</evidence>
<sequence length="404" mass="44176">MGRLFWKFFFALLLAQIVSVLGVGLLIGLHNRQIQSENASGQRHGGPPPRFSAEMWGEDEMFESPGPHNAPRGGPPPRFRPGGGHPPQHSLIPMPPLLSGLAASLIFAALLAWYFAKPIRSLSRAFDAVSQGDLSVRLSAEMGGRRDELADLGRDFDSMAQRLQGLMDGQRRLFHDVSHELRSPLTRLQVAVGLARQQPERAEQVLQRIERESVRMDQLVSELLTLARLESGMSASMHEAIALSEFIGNIIEDSRVEAEARHCQLLFDAGGIQQAHAEDEDSGEIFVRGNPEFLRRGVENVLRNAIKYSPQDTQIRVSLRRVDGNAGDRVAIAILDQGSGVSETSLPHIFQPFFRSAGEYSAEGYGLGLAIAQRVVVMHDGSISARNINGGGFEVTITLPLAAA</sequence>
<evidence type="ECO:0000256" key="10">
    <source>
        <dbReference type="ARBA" id="ARBA00023136"/>
    </source>
</evidence>
<dbReference type="GO" id="GO:0005524">
    <property type="term" value="F:ATP binding"/>
    <property type="evidence" value="ECO:0007669"/>
    <property type="project" value="UniProtKB-KW"/>
</dbReference>
<protein>
    <recommendedName>
        <fullName evidence="3">histidine kinase</fullName>
        <ecNumber evidence="3">2.7.13.3</ecNumber>
    </recommendedName>
</protein>
<organism evidence="15 16">
    <name type="scientific">Uliginosibacterium silvisoli</name>
    <dbReference type="NCBI Taxonomy" id="3114758"/>
    <lineage>
        <taxon>Bacteria</taxon>
        <taxon>Pseudomonadati</taxon>
        <taxon>Pseudomonadota</taxon>
        <taxon>Betaproteobacteria</taxon>
        <taxon>Rhodocyclales</taxon>
        <taxon>Zoogloeaceae</taxon>
        <taxon>Uliginosibacterium</taxon>
    </lineage>
</organism>
<dbReference type="PRINTS" id="PR00344">
    <property type="entry name" value="BCTRLSENSOR"/>
</dbReference>
<dbReference type="InterPro" id="IPR004358">
    <property type="entry name" value="Sig_transdc_His_kin-like_C"/>
</dbReference>
<keyword evidence="10 12" id="KW-0472">Membrane</keyword>
<dbReference type="Pfam" id="PF00512">
    <property type="entry name" value="HisKA"/>
    <property type="match status" value="1"/>
</dbReference>
<dbReference type="InterPro" id="IPR003661">
    <property type="entry name" value="HisK_dim/P_dom"/>
</dbReference>
<evidence type="ECO:0000256" key="4">
    <source>
        <dbReference type="ARBA" id="ARBA00022553"/>
    </source>
</evidence>
<keyword evidence="16" id="KW-1185">Reference proteome</keyword>
<comment type="caution">
    <text evidence="15">The sequence shown here is derived from an EMBL/GenBank/DDBJ whole genome shotgun (WGS) entry which is preliminary data.</text>
</comment>
<comment type="subcellular location">
    <subcellularLocation>
        <location evidence="2">Membrane</location>
        <topology evidence="2">Multi-pass membrane protein</topology>
    </subcellularLocation>
</comment>
<dbReference type="SUPFAM" id="SSF55874">
    <property type="entry name" value="ATPase domain of HSP90 chaperone/DNA topoisomerase II/histidine kinase"/>
    <property type="match status" value="1"/>
</dbReference>
<evidence type="ECO:0000259" key="13">
    <source>
        <dbReference type="PROSITE" id="PS50109"/>
    </source>
</evidence>
<dbReference type="Proteomes" id="UP001331561">
    <property type="component" value="Unassembled WGS sequence"/>
</dbReference>
<keyword evidence="5" id="KW-0808">Transferase</keyword>
<dbReference type="CDD" id="cd06225">
    <property type="entry name" value="HAMP"/>
    <property type="match status" value="1"/>
</dbReference>
<evidence type="ECO:0000256" key="11">
    <source>
        <dbReference type="SAM" id="MobiDB-lite"/>
    </source>
</evidence>
<evidence type="ECO:0000256" key="6">
    <source>
        <dbReference type="ARBA" id="ARBA00022692"/>
    </source>
</evidence>
<keyword evidence="6 12" id="KW-0812">Transmembrane</keyword>
<dbReference type="InterPro" id="IPR036890">
    <property type="entry name" value="HATPase_C_sf"/>
</dbReference>
<dbReference type="RefSeq" id="WP_327598459.1">
    <property type="nucleotide sequence ID" value="NZ_JAYXHS010000001.1"/>
</dbReference>
<dbReference type="PROSITE" id="PS50109">
    <property type="entry name" value="HIS_KIN"/>
    <property type="match status" value="1"/>
</dbReference>
<dbReference type="SUPFAM" id="SSF158472">
    <property type="entry name" value="HAMP domain-like"/>
    <property type="match status" value="1"/>
</dbReference>
<dbReference type="InterPro" id="IPR050428">
    <property type="entry name" value="TCS_sensor_his_kinase"/>
</dbReference>
<gene>
    <name evidence="15" type="ORF">VVD49_07200</name>
</gene>
<dbReference type="PANTHER" id="PTHR45436:SF15">
    <property type="entry name" value="SENSOR HISTIDINE KINASE CUSS"/>
    <property type="match status" value="1"/>
</dbReference>
<evidence type="ECO:0000256" key="3">
    <source>
        <dbReference type="ARBA" id="ARBA00012438"/>
    </source>
</evidence>
<comment type="catalytic activity">
    <reaction evidence="1">
        <text>ATP + protein L-histidine = ADP + protein N-phospho-L-histidine.</text>
        <dbReference type="EC" id="2.7.13.3"/>
    </reaction>
</comment>
<dbReference type="Pfam" id="PF00672">
    <property type="entry name" value="HAMP"/>
    <property type="match status" value="1"/>
</dbReference>
<proteinExistence type="predicted"/>
<dbReference type="Gene3D" id="3.30.565.10">
    <property type="entry name" value="Histidine kinase-like ATPase, C-terminal domain"/>
    <property type="match status" value="1"/>
</dbReference>
<evidence type="ECO:0000256" key="8">
    <source>
        <dbReference type="ARBA" id="ARBA00022989"/>
    </source>
</evidence>
<dbReference type="SMART" id="SM00388">
    <property type="entry name" value="HisKA"/>
    <property type="match status" value="1"/>
</dbReference>
<dbReference type="InterPro" id="IPR036097">
    <property type="entry name" value="HisK_dim/P_sf"/>
</dbReference>
<feature type="domain" description="HAMP" evidence="14">
    <location>
        <begin position="113"/>
        <end position="168"/>
    </location>
</feature>
<feature type="transmembrane region" description="Helical" evidence="12">
    <location>
        <begin position="6"/>
        <end position="29"/>
    </location>
</feature>
<keyword evidence="7" id="KW-0418">Kinase</keyword>
<feature type="region of interest" description="Disordered" evidence="11">
    <location>
        <begin position="60"/>
        <end position="91"/>
    </location>
</feature>
<name>A0ABU6K1U7_9RHOO</name>
<evidence type="ECO:0000256" key="2">
    <source>
        <dbReference type="ARBA" id="ARBA00004141"/>
    </source>
</evidence>
<dbReference type="Pfam" id="PF02518">
    <property type="entry name" value="HATPase_c"/>
    <property type="match status" value="1"/>
</dbReference>
<keyword evidence="9" id="KW-0902">Two-component regulatory system</keyword>
<feature type="domain" description="Histidine kinase" evidence="13">
    <location>
        <begin position="176"/>
        <end position="403"/>
    </location>
</feature>
<dbReference type="CDD" id="cd00082">
    <property type="entry name" value="HisKA"/>
    <property type="match status" value="1"/>
</dbReference>
<keyword evidence="15" id="KW-0547">Nucleotide-binding</keyword>
<keyword evidence="4" id="KW-0597">Phosphoprotein</keyword>
<dbReference type="PANTHER" id="PTHR45436">
    <property type="entry name" value="SENSOR HISTIDINE KINASE YKOH"/>
    <property type="match status" value="1"/>
</dbReference>
<dbReference type="SUPFAM" id="SSF47384">
    <property type="entry name" value="Homodimeric domain of signal transducing histidine kinase"/>
    <property type="match status" value="1"/>
</dbReference>
<dbReference type="Gene3D" id="1.10.287.130">
    <property type="match status" value="1"/>
</dbReference>
<dbReference type="SMART" id="SM00304">
    <property type="entry name" value="HAMP"/>
    <property type="match status" value="1"/>
</dbReference>
<dbReference type="CDD" id="cd00075">
    <property type="entry name" value="HATPase"/>
    <property type="match status" value="1"/>
</dbReference>
<dbReference type="SMART" id="SM00387">
    <property type="entry name" value="HATPase_c"/>
    <property type="match status" value="1"/>
</dbReference>
<evidence type="ECO:0000256" key="12">
    <source>
        <dbReference type="SAM" id="Phobius"/>
    </source>
</evidence>
<evidence type="ECO:0000313" key="15">
    <source>
        <dbReference type="EMBL" id="MEC5385506.1"/>
    </source>
</evidence>